<feature type="compositionally biased region" description="Polar residues" evidence="1">
    <location>
        <begin position="56"/>
        <end position="65"/>
    </location>
</feature>
<feature type="region of interest" description="Disordered" evidence="1">
    <location>
        <begin position="1"/>
        <end position="20"/>
    </location>
</feature>
<sequence length="83" mass="8792">MGASPEGCGAEECREEPDARAREGCRIAVAAVSGRPDCRRGGRPRRVTSEARTPGSAEQGSTRVDGSTGAAWRGRLSRSNTFR</sequence>
<proteinExistence type="predicted"/>
<protein>
    <submittedName>
        <fullName evidence="2">Uncharacterized protein</fullName>
    </submittedName>
</protein>
<dbReference type="EMBL" id="BAAASR010000027">
    <property type="protein sequence ID" value="GAA2509112.1"/>
    <property type="molecule type" value="Genomic_DNA"/>
</dbReference>
<keyword evidence="3" id="KW-1185">Reference proteome</keyword>
<dbReference type="Proteomes" id="UP001499942">
    <property type="component" value="Unassembled WGS sequence"/>
</dbReference>
<accession>A0ABP6A8P2</accession>
<reference evidence="3" key="1">
    <citation type="journal article" date="2019" name="Int. J. Syst. Evol. Microbiol.">
        <title>The Global Catalogue of Microorganisms (GCM) 10K type strain sequencing project: providing services to taxonomists for standard genome sequencing and annotation.</title>
        <authorList>
            <consortium name="The Broad Institute Genomics Platform"/>
            <consortium name="The Broad Institute Genome Sequencing Center for Infectious Disease"/>
            <person name="Wu L."/>
            <person name="Ma J."/>
        </authorList>
    </citation>
    <scope>NUCLEOTIDE SEQUENCE [LARGE SCALE GENOMIC DNA]</scope>
    <source>
        <strain evidence="3">JCM 5062</strain>
    </source>
</reference>
<organism evidence="2 3">
    <name type="scientific">Streptomyces gobitricini</name>
    <dbReference type="NCBI Taxonomy" id="68211"/>
    <lineage>
        <taxon>Bacteria</taxon>
        <taxon>Bacillati</taxon>
        <taxon>Actinomycetota</taxon>
        <taxon>Actinomycetes</taxon>
        <taxon>Kitasatosporales</taxon>
        <taxon>Streptomycetaceae</taxon>
        <taxon>Streptomyces</taxon>
    </lineage>
</organism>
<evidence type="ECO:0000256" key="1">
    <source>
        <dbReference type="SAM" id="MobiDB-lite"/>
    </source>
</evidence>
<feature type="region of interest" description="Disordered" evidence="1">
    <location>
        <begin position="35"/>
        <end position="83"/>
    </location>
</feature>
<evidence type="ECO:0000313" key="3">
    <source>
        <dbReference type="Proteomes" id="UP001499942"/>
    </source>
</evidence>
<evidence type="ECO:0000313" key="2">
    <source>
        <dbReference type="EMBL" id="GAA2509112.1"/>
    </source>
</evidence>
<gene>
    <name evidence="2" type="ORF">GCM10010393_47460</name>
</gene>
<comment type="caution">
    <text evidence="2">The sequence shown here is derived from an EMBL/GenBank/DDBJ whole genome shotgun (WGS) entry which is preliminary data.</text>
</comment>
<name>A0ABP6A8P2_9ACTN</name>